<comment type="caution">
    <text evidence="1">The sequence shown here is derived from an EMBL/GenBank/DDBJ whole genome shotgun (WGS) entry which is preliminary data.</text>
</comment>
<evidence type="ECO:0000313" key="1">
    <source>
        <dbReference type="EMBL" id="MET3579374.1"/>
    </source>
</evidence>
<protein>
    <submittedName>
        <fullName evidence="1">Uncharacterized protein</fullName>
    </submittedName>
</protein>
<organism evidence="1 2">
    <name type="scientific">Mesorhizobium robiniae</name>
    <dbReference type="NCBI Taxonomy" id="559315"/>
    <lineage>
        <taxon>Bacteria</taxon>
        <taxon>Pseudomonadati</taxon>
        <taxon>Pseudomonadota</taxon>
        <taxon>Alphaproteobacteria</taxon>
        <taxon>Hyphomicrobiales</taxon>
        <taxon>Phyllobacteriaceae</taxon>
        <taxon>Mesorhizobium</taxon>
    </lineage>
</organism>
<sequence>MKHNGQDDRVSIILELTNRLKSRGSWCGETHIQKTAFILRNFGVDDLDYEFILYKHGPYSFDLHSELAIVRNANLISLVVLQDRYGPSFEVTEIWGKRFLEKHQERIRKNKKQIDFVVEWVGDRDVKSLERISTALMIARDNPSQPVDSRALLLNKLKPHITITEAENATKQVDFKLEEARKKKILAD</sequence>
<name>A0ABV2GM51_9HYPH</name>
<proteinExistence type="predicted"/>
<dbReference type="RefSeq" id="WP_354490682.1">
    <property type="nucleotide sequence ID" value="NZ_JBEPMC010000004.1"/>
</dbReference>
<gene>
    <name evidence="1" type="ORF">ABID19_002405</name>
</gene>
<dbReference type="Proteomes" id="UP001549204">
    <property type="component" value="Unassembled WGS sequence"/>
</dbReference>
<evidence type="ECO:0000313" key="2">
    <source>
        <dbReference type="Proteomes" id="UP001549204"/>
    </source>
</evidence>
<dbReference type="EMBL" id="JBEPMC010000004">
    <property type="protein sequence ID" value="MET3579374.1"/>
    <property type="molecule type" value="Genomic_DNA"/>
</dbReference>
<keyword evidence="2" id="KW-1185">Reference proteome</keyword>
<accession>A0ABV2GM51</accession>
<reference evidence="1 2" key="1">
    <citation type="submission" date="2024-06" db="EMBL/GenBank/DDBJ databases">
        <title>Genomic Encyclopedia of Type Strains, Phase IV (KMG-IV): sequencing the most valuable type-strain genomes for metagenomic binning, comparative biology and taxonomic classification.</title>
        <authorList>
            <person name="Goeker M."/>
        </authorList>
    </citation>
    <scope>NUCLEOTIDE SEQUENCE [LARGE SCALE GENOMIC DNA]</scope>
    <source>
        <strain evidence="1 2">DSM 100022</strain>
    </source>
</reference>